<feature type="domain" description="CppA N-terminal" evidence="1">
    <location>
        <begin position="12"/>
        <end position="86"/>
    </location>
</feature>
<feature type="domain" description="CppA C-terminal" evidence="2">
    <location>
        <begin position="115"/>
        <end position="218"/>
    </location>
</feature>
<dbReference type="AlphaFoldDB" id="A0A6A0BAI5"/>
<sequence>MKTVFENVTKMIPVIRVNNRDLNLAFYKEVLGLKVIVEENALAILGGKSAKTRDEACLILEESPSMRTRAVNGAKKLRKIVLESPDFTEGFEATSPEGDLFEIVPSTGANVILTEIQLNTPNIKNSLGIYVEGFGLSEKHNSVKLPFGKISYFMAEGADLLVAPDGVWDLEIIEFKVPKEVDLTTVSEQFDALGLAYYVDKKGKILTLTDAQNIELWFVK</sequence>
<evidence type="ECO:0000259" key="2">
    <source>
        <dbReference type="Pfam" id="PF14507"/>
    </source>
</evidence>
<dbReference type="Proteomes" id="UP000480303">
    <property type="component" value="Unassembled WGS sequence"/>
</dbReference>
<dbReference type="Gene3D" id="3.10.180.10">
    <property type="entry name" value="2,3-Dihydroxybiphenyl 1,2-Dioxygenase, domain 1"/>
    <property type="match status" value="2"/>
</dbReference>
<keyword evidence="4" id="KW-1185">Reference proteome</keyword>
<dbReference type="RefSeq" id="WP_172206979.1">
    <property type="nucleotide sequence ID" value="NZ_BLLI01000001.1"/>
</dbReference>
<dbReference type="Pfam" id="PF14506">
    <property type="entry name" value="CppA_N"/>
    <property type="match status" value="1"/>
</dbReference>
<evidence type="ECO:0000313" key="3">
    <source>
        <dbReference type="EMBL" id="GFH41468.1"/>
    </source>
</evidence>
<reference evidence="3 4" key="1">
    <citation type="submission" date="2020-02" db="EMBL/GenBank/DDBJ databases">
        <title>Draft genome sequence of Lactococcus sp. Hs30E4-3.</title>
        <authorList>
            <person name="Noda S."/>
            <person name="Yuki M."/>
            <person name="Ohkuma M."/>
        </authorList>
    </citation>
    <scope>NUCLEOTIDE SEQUENCE [LARGE SCALE GENOMIC DNA]</scope>
    <source>
        <strain evidence="3 4">Hs30E4-3</strain>
    </source>
</reference>
<evidence type="ECO:0000313" key="4">
    <source>
        <dbReference type="Proteomes" id="UP000480303"/>
    </source>
</evidence>
<dbReference type="EMBL" id="BLLI01000001">
    <property type="protein sequence ID" value="GFH41468.1"/>
    <property type="molecule type" value="Genomic_DNA"/>
</dbReference>
<protein>
    <submittedName>
        <fullName evidence="3">Peptidase</fullName>
    </submittedName>
</protein>
<organism evidence="3 4">
    <name type="scientific">Pseudolactococcus hodotermopsidis</name>
    <dbReference type="NCBI Taxonomy" id="2709157"/>
    <lineage>
        <taxon>Bacteria</taxon>
        <taxon>Bacillati</taxon>
        <taxon>Bacillota</taxon>
        <taxon>Bacilli</taxon>
        <taxon>Lactobacillales</taxon>
        <taxon>Streptococcaceae</taxon>
        <taxon>Pseudolactococcus</taxon>
    </lineage>
</organism>
<evidence type="ECO:0000259" key="1">
    <source>
        <dbReference type="Pfam" id="PF14506"/>
    </source>
</evidence>
<dbReference type="Pfam" id="PF14507">
    <property type="entry name" value="CppA_C"/>
    <property type="match status" value="1"/>
</dbReference>
<gene>
    <name evidence="3" type="ORF">Hs30E_00190</name>
</gene>
<comment type="caution">
    <text evidence="3">The sequence shown here is derived from an EMBL/GenBank/DDBJ whole genome shotgun (WGS) entry which is preliminary data.</text>
</comment>
<dbReference type="InterPro" id="IPR032702">
    <property type="entry name" value="CppA_N"/>
</dbReference>
<accession>A0A6A0BAI5</accession>
<dbReference type="SUPFAM" id="SSF54593">
    <property type="entry name" value="Glyoxalase/Bleomycin resistance protein/Dihydroxybiphenyl dioxygenase"/>
    <property type="match status" value="1"/>
</dbReference>
<proteinExistence type="predicted"/>
<dbReference type="InterPro" id="IPR029068">
    <property type="entry name" value="Glyas_Bleomycin-R_OHBP_Dase"/>
</dbReference>
<dbReference type="InterPro" id="IPR032703">
    <property type="entry name" value="CppA_C"/>
</dbReference>
<name>A0A6A0BAI5_9LACT</name>